<accession>A0A920CRP9</accession>
<dbReference type="Gene3D" id="3.40.50.720">
    <property type="entry name" value="NAD(P)-binding Rossmann-like Domain"/>
    <property type="match status" value="1"/>
</dbReference>
<dbReference type="Proteomes" id="UP000682811">
    <property type="component" value="Unassembled WGS sequence"/>
</dbReference>
<name>A0A920CRP9_9BACL</name>
<organism evidence="3 4">
    <name type="scientific">Paenibacillus azoreducens</name>
    <dbReference type="NCBI Taxonomy" id="116718"/>
    <lineage>
        <taxon>Bacteria</taxon>
        <taxon>Bacillati</taxon>
        <taxon>Bacillota</taxon>
        <taxon>Bacilli</taxon>
        <taxon>Bacillales</taxon>
        <taxon>Paenibacillaceae</taxon>
        <taxon>Paenibacillus</taxon>
    </lineage>
</organism>
<dbReference type="PRINTS" id="PR00081">
    <property type="entry name" value="GDHRDH"/>
</dbReference>
<dbReference type="SUPFAM" id="SSF51735">
    <property type="entry name" value="NAD(P)-binding Rossmann-fold domains"/>
    <property type="match status" value="1"/>
</dbReference>
<dbReference type="InterPro" id="IPR020904">
    <property type="entry name" value="Sc_DH/Rdtase_CS"/>
</dbReference>
<dbReference type="NCBIfam" id="NF005559">
    <property type="entry name" value="PRK07231.1"/>
    <property type="match status" value="1"/>
</dbReference>
<dbReference type="PROSITE" id="PS00061">
    <property type="entry name" value="ADH_SHORT"/>
    <property type="match status" value="1"/>
</dbReference>
<dbReference type="Pfam" id="PF13561">
    <property type="entry name" value="adh_short_C2"/>
    <property type="match status" value="1"/>
</dbReference>
<protein>
    <submittedName>
        <fullName evidence="3">Short-chain dehydrogenase</fullName>
    </submittedName>
</protein>
<evidence type="ECO:0000256" key="2">
    <source>
        <dbReference type="ARBA" id="ARBA00023002"/>
    </source>
</evidence>
<dbReference type="PRINTS" id="PR00080">
    <property type="entry name" value="SDRFAMILY"/>
</dbReference>
<dbReference type="CDD" id="cd05233">
    <property type="entry name" value="SDR_c"/>
    <property type="match status" value="1"/>
</dbReference>
<evidence type="ECO:0000256" key="1">
    <source>
        <dbReference type="ARBA" id="ARBA00006484"/>
    </source>
</evidence>
<dbReference type="PANTHER" id="PTHR24321:SF8">
    <property type="entry name" value="ESTRADIOL 17-BETA-DEHYDROGENASE 8-RELATED"/>
    <property type="match status" value="1"/>
</dbReference>
<evidence type="ECO:0000313" key="4">
    <source>
        <dbReference type="Proteomes" id="UP000682811"/>
    </source>
</evidence>
<dbReference type="PANTHER" id="PTHR24321">
    <property type="entry name" value="DEHYDROGENASES, SHORT CHAIN"/>
    <property type="match status" value="1"/>
</dbReference>
<keyword evidence="2" id="KW-0560">Oxidoreductase</keyword>
<dbReference type="InterPro" id="IPR036291">
    <property type="entry name" value="NAD(P)-bd_dom_sf"/>
</dbReference>
<dbReference type="EMBL" id="BORT01000004">
    <property type="protein sequence ID" value="GIO46512.1"/>
    <property type="molecule type" value="Genomic_DNA"/>
</dbReference>
<keyword evidence="4" id="KW-1185">Reference proteome</keyword>
<dbReference type="InterPro" id="IPR002347">
    <property type="entry name" value="SDR_fam"/>
</dbReference>
<evidence type="ECO:0000313" key="3">
    <source>
        <dbReference type="EMBL" id="GIO46512.1"/>
    </source>
</evidence>
<comment type="similarity">
    <text evidence="1">Belongs to the short-chain dehydrogenases/reductases (SDR) family.</text>
</comment>
<dbReference type="GO" id="GO:0016491">
    <property type="term" value="F:oxidoreductase activity"/>
    <property type="evidence" value="ECO:0007669"/>
    <property type="project" value="UniProtKB-KW"/>
</dbReference>
<gene>
    <name evidence="3" type="ORF">J34TS1_12770</name>
</gene>
<comment type="caution">
    <text evidence="3">The sequence shown here is derived from an EMBL/GenBank/DDBJ whole genome shotgun (WGS) entry which is preliminary data.</text>
</comment>
<dbReference type="AlphaFoldDB" id="A0A920CRP9"/>
<sequence>MKLSGKTAVITGAAGGIGQATARLFAQEGASVVIADFSEAGQEVANRLKEDGYQAIYEKVDVKVEEDIQKLIERTVQTYGKLDILFANAAVTNDDPADELSLEKWRRTLDVNLTGVFLADKYALIQMLKQGTGGVIVNGASIHGHAAKAGVTAYGSAKAGVVMLTQTLGIQYANKGIRVNAVCPGYIETPLMKVLPSEEVQKLIDLQPIGRLGRPEEIAKAVLFLASDDASFITGTSLMVDGGYTAR</sequence>
<dbReference type="RefSeq" id="WP_212977534.1">
    <property type="nucleotide sequence ID" value="NZ_AP025343.1"/>
</dbReference>
<dbReference type="GO" id="GO:0008206">
    <property type="term" value="P:bile acid metabolic process"/>
    <property type="evidence" value="ECO:0007669"/>
    <property type="project" value="UniProtKB-ARBA"/>
</dbReference>
<dbReference type="FunFam" id="3.40.50.720:FF:000084">
    <property type="entry name" value="Short-chain dehydrogenase reductase"/>
    <property type="match status" value="1"/>
</dbReference>
<reference evidence="3 4" key="1">
    <citation type="submission" date="2021-03" db="EMBL/GenBank/DDBJ databases">
        <title>Antimicrobial resistance genes in bacteria isolated from Japanese honey, and their potential for conferring macrolide and lincosamide resistance in the American foulbrood pathogen Paenibacillus larvae.</title>
        <authorList>
            <person name="Okamoto M."/>
            <person name="Kumagai M."/>
            <person name="Kanamori H."/>
            <person name="Takamatsu D."/>
        </authorList>
    </citation>
    <scope>NUCLEOTIDE SEQUENCE [LARGE SCALE GENOMIC DNA]</scope>
    <source>
        <strain evidence="3 4">J34TS1</strain>
    </source>
</reference>
<proteinExistence type="inferred from homology"/>